<proteinExistence type="predicted"/>
<organism evidence="2 3">
    <name type="scientific">Methanofollis liminatans DSM 4140</name>
    <dbReference type="NCBI Taxonomy" id="28892"/>
    <lineage>
        <taxon>Archaea</taxon>
        <taxon>Methanobacteriati</taxon>
        <taxon>Methanobacteriota</taxon>
        <taxon>Stenosarchaea group</taxon>
        <taxon>Methanomicrobia</taxon>
        <taxon>Methanomicrobiales</taxon>
        <taxon>Methanomicrobiaceae</taxon>
        <taxon>Methanofollis</taxon>
    </lineage>
</organism>
<evidence type="ECO:0000313" key="3">
    <source>
        <dbReference type="Proteomes" id="UP000005095"/>
    </source>
</evidence>
<dbReference type="PANTHER" id="PTHR40112">
    <property type="entry name" value="H2HPP ISOMERASE"/>
    <property type="match status" value="1"/>
</dbReference>
<dbReference type="HOGENOM" id="CLU_165492_0_0_2"/>
<name>J1L0D0_9EURY</name>
<keyword evidence="3" id="KW-1185">Reference proteome</keyword>
<dbReference type="EMBL" id="CM001555">
    <property type="protein sequence ID" value="EJG06070.1"/>
    <property type="molecule type" value="Genomic_DNA"/>
</dbReference>
<dbReference type="OrthoDB" id="114121at2157"/>
<dbReference type="Proteomes" id="UP000005095">
    <property type="component" value="Chromosome"/>
</dbReference>
<dbReference type="STRING" id="28892.Metli_0092"/>
<reference evidence="2 3" key="1">
    <citation type="submission" date="2011-08" db="EMBL/GenBank/DDBJ databases">
        <title>The complete genome of Methanofollis liminatans DSM 4140.</title>
        <authorList>
            <consortium name="US DOE Joint Genome Institute (JGI-PGF)"/>
            <person name="Lucas S."/>
            <person name="Han J."/>
            <person name="Lapidus A."/>
            <person name="Bruce D."/>
            <person name="Goodwin L."/>
            <person name="Pitluck S."/>
            <person name="Peters L."/>
            <person name="Kyrpides N."/>
            <person name="Mavromatis K."/>
            <person name="Ivanova N."/>
            <person name="Mikhailova N."/>
            <person name="Lu M."/>
            <person name="Detter J.C."/>
            <person name="Tapia R."/>
            <person name="Han C."/>
            <person name="Land M."/>
            <person name="Hauser L."/>
            <person name="Markowitz V."/>
            <person name="Cheng J.-F."/>
            <person name="Hugenholtz P."/>
            <person name="Woyke T."/>
            <person name="Wu D."/>
            <person name="Spring S."/>
            <person name="Schuler E."/>
            <person name="Brambilla E."/>
            <person name="Klenk H.-P."/>
            <person name="Eisen J.A."/>
        </authorList>
    </citation>
    <scope>NUCLEOTIDE SEQUENCE [LARGE SCALE GENOMIC DNA]</scope>
    <source>
        <strain evidence="2 3">DSM 4140</strain>
    </source>
</reference>
<dbReference type="PATRIC" id="fig|28892.9.peg.103"/>
<dbReference type="Pfam" id="PF07883">
    <property type="entry name" value="Cupin_2"/>
    <property type="match status" value="1"/>
</dbReference>
<dbReference type="RefSeq" id="WP_004037070.1">
    <property type="nucleotide sequence ID" value="NZ_CM001555.1"/>
</dbReference>
<feature type="domain" description="Cupin type-2" evidence="1">
    <location>
        <begin position="33"/>
        <end position="100"/>
    </location>
</feature>
<dbReference type="InterPro" id="IPR013096">
    <property type="entry name" value="Cupin_2"/>
</dbReference>
<dbReference type="PANTHER" id="PTHR40112:SF1">
    <property type="entry name" value="H2HPP ISOMERASE"/>
    <property type="match status" value="1"/>
</dbReference>
<protein>
    <submittedName>
        <fullName evidence="2">Cupin 2 conserved barrel domain protein</fullName>
    </submittedName>
</protein>
<gene>
    <name evidence="2" type="ORF">Metli_0092</name>
</gene>
<dbReference type="InterPro" id="IPR052535">
    <property type="entry name" value="Bacilysin_H2HPP_isomerase"/>
</dbReference>
<evidence type="ECO:0000313" key="2">
    <source>
        <dbReference type="EMBL" id="EJG06070.1"/>
    </source>
</evidence>
<dbReference type="SUPFAM" id="SSF51182">
    <property type="entry name" value="RmlC-like cupins"/>
    <property type="match status" value="1"/>
</dbReference>
<dbReference type="AlphaFoldDB" id="J1L0D0"/>
<dbReference type="InterPro" id="IPR011051">
    <property type="entry name" value="RmlC_Cupin_sf"/>
</dbReference>
<accession>J1L0D0</accession>
<dbReference type="Gene3D" id="2.60.120.10">
    <property type="entry name" value="Jelly Rolls"/>
    <property type="match status" value="1"/>
</dbReference>
<dbReference type="CDD" id="cd06984">
    <property type="entry name" value="cupin_Moth_1897"/>
    <property type="match status" value="1"/>
</dbReference>
<dbReference type="InterPro" id="IPR014710">
    <property type="entry name" value="RmlC-like_jellyroll"/>
</dbReference>
<sequence>MDARTVGELPKEKNPHGVDVRKLYDTENAVIVHITLQPGEGLKRHITPVDVAFYVLEGRGVVEIGEERQECGPDTLIESPARIPHRWTNESDAPFRVLVIKVPRPTESTRLL</sequence>
<evidence type="ECO:0000259" key="1">
    <source>
        <dbReference type="Pfam" id="PF07883"/>
    </source>
</evidence>